<keyword evidence="17" id="KW-1185">Reference proteome</keyword>
<dbReference type="Proteomes" id="UP000636800">
    <property type="component" value="Chromosome 1"/>
</dbReference>
<evidence type="ECO:0000259" key="15">
    <source>
        <dbReference type="PROSITE" id="PS51292"/>
    </source>
</evidence>
<name>A0A835RU26_VANPL</name>
<dbReference type="GO" id="GO:0008270">
    <property type="term" value="F:zinc ion binding"/>
    <property type="evidence" value="ECO:0007669"/>
    <property type="project" value="UniProtKB-KW"/>
</dbReference>
<evidence type="ECO:0000256" key="12">
    <source>
        <dbReference type="ARBA" id="ARBA00023136"/>
    </source>
</evidence>
<keyword evidence="10" id="KW-0862">Zinc</keyword>
<keyword evidence="7" id="KW-0479">Metal-binding</keyword>
<evidence type="ECO:0000256" key="10">
    <source>
        <dbReference type="ARBA" id="ARBA00022833"/>
    </source>
</evidence>
<organism evidence="16 17">
    <name type="scientific">Vanilla planifolia</name>
    <name type="common">Vanilla</name>
    <dbReference type="NCBI Taxonomy" id="51239"/>
    <lineage>
        <taxon>Eukaryota</taxon>
        <taxon>Viridiplantae</taxon>
        <taxon>Streptophyta</taxon>
        <taxon>Embryophyta</taxon>
        <taxon>Tracheophyta</taxon>
        <taxon>Spermatophyta</taxon>
        <taxon>Magnoliopsida</taxon>
        <taxon>Liliopsida</taxon>
        <taxon>Asparagales</taxon>
        <taxon>Orchidaceae</taxon>
        <taxon>Vanilloideae</taxon>
        <taxon>Vanilleae</taxon>
        <taxon>Vanilla</taxon>
    </lineage>
</organism>
<dbReference type="GO" id="GO:0036503">
    <property type="term" value="P:ERAD pathway"/>
    <property type="evidence" value="ECO:0007669"/>
    <property type="project" value="TreeGrafter"/>
</dbReference>
<keyword evidence="6 14" id="KW-0812">Transmembrane</keyword>
<evidence type="ECO:0000256" key="3">
    <source>
        <dbReference type="ARBA" id="ARBA00004906"/>
    </source>
</evidence>
<reference evidence="16 17" key="1">
    <citation type="journal article" date="2020" name="Nat. Food">
        <title>A phased Vanilla planifolia genome enables genetic improvement of flavour and production.</title>
        <authorList>
            <person name="Hasing T."/>
            <person name="Tang H."/>
            <person name="Brym M."/>
            <person name="Khazi F."/>
            <person name="Huang T."/>
            <person name="Chambers A.H."/>
        </authorList>
    </citation>
    <scope>NUCLEOTIDE SEQUENCE [LARGE SCALE GENOMIC DNA]</scope>
    <source>
        <tissue evidence="16">Leaf</tissue>
    </source>
</reference>
<keyword evidence="12 14" id="KW-0472">Membrane</keyword>
<protein>
    <recommendedName>
        <fullName evidence="4">RING-type E3 ubiquitin transferase</fullName>
        <ecNumber evidence="4">2.3.2.27</ecNumber>
    </recommendedName>
</protein>
<feature type="transmembrane region" description="Helical" evidence="14">
    <location>
        <begin position="72"/>
        <end position="89"/>
    </location>
</feature>
<comment type="subcellular location">
    <subcellularLocation>
        <location evidence="2">Membrane</location>
        <topology evidence="2">Multi-pass membrane protein</topology>
    </subcellularLocation>
</comment>
<evidence type="ECO:0000256" key="1">
    <source>
        <dbReference type="ARBA" id="ARBA00000900"/>
    </source>
</evidence>
<dbReference type="SUPFAM" id="SSF57850">
    <property type="entry name" value="RING/U-box"/>
    <property type="match status" value="1"/>
</dbReference>
<dbReference type="CDD" id="cd16702">
    <property type="entry name" value="RING_CH-C4HC3_MARCH6"/>
    <property type="match status" value="1"/>
</dbReference>
<dbReference type="GO" id="GO:0005789">
    <property type="term" value="C:endoplasmic reticulum membrane"/>
    <property type="evidence" value="ECO:0007669"/>
    <property type="project" value="TreeGrafter"/>
</dbReference>
<dbReference type="SMART" id="SM00744">
    <property type="entry name" value="RINGv"/>
    <property type="match status" value="1"/>
</dbReference>
<evidence type="ECO:0000256" key="5">
    <source>
        <dbReference type="ARBA" id="ARBA00022679"/>
    </source>
</evidence>
<evidence type="ECO:0000313" key="17">
    <source>
        <dbReference type="Proteomes" id="UP000636800"/>
    </source>
</evidence>
<dbReference type="PANTHER" id="PTHR13145:SF0">
    <property type="entry name" value="E3 UBIQUITIN-PROTEIN LIGASE MARCHF6"/>
    <property type="match status" value="1"/>
</dbReference>
<dbReference type="EMBL" id="JADCNL010000001">
    <property type="protein sequence ID" value="KAG0495539.1"/>
    <property type="molecule type" value="Genomic_DNA"/>
</dbReference>
<comment type="pathway">
    <text evidence="3">Protein modification; protein ubiquitination.</text>
</comment>
<evidence type="ECO:0000256" key="8">
    <source>
        <dbReference type="ARBA" id="ARBA00022771"/>
    </source>
</evidence>
<evidence type="ECO:0000256" key="13">
    <source>
        <dbReference type="SAM" id="MobiDB-lite"/>
    </source>
</evidence>
<dbReference type="Gene3D" id="3.30.40.10">
    <property type="entry name" value="Zinc/RING finger domain, C3HC4 (zinc finger)"/>
    <property type="match status" value="1"/>
</dbReference>
<evidence type="ECO:0000313" key="16">
    <source>
        <dbReference type="EMBL" id="KAG0495539.1"/>
    </source>
</evidence>
<evidence type="ECO:0000256" key="11">
    <source>
        <dbReference type="ARBA" id="ARBA00022989"/>
    </source>
</evidence>
<comment type="catalytic activity">
    <reaction evidence="1">
        <text>S-ubiquitinyl-[E2 ubiquitin-conjugating enzyme]-L-cysteine + [acceptor protein]-L-lysine = [E2 ubiquitin-conjugating enzyme]-L-cysteine + N(6)-ubiquitinyl-[acceptor protein]-L-lysine.</text>
        <dbReference type="EC" id="2.3.2.27"/>
    </reaction>
</comment>
<dbReference type="PANTHER" id="PTHR13145">
    <property type="entry name" value="SSM4 PROTEIN"/>
    <property type="match status" value="1"/>
</dbReference>
<feature type="region of interest" description="Disordered" evidence="13">
    <location>
        <begin position="1"/>
        <end position="20"/>
    </location>
</feature>
<accession>A0A835RU26</accession>
<evidence type="ECO:0000256" key="7">
    <source>
        <dbReference type="ARBA" id="ARBA00022723"/>
    </source>
</evidence>
<dbReference type="Pfam" id="PF12906">
    <property type="entry name" value="RINGv"/>
    <property type="match status" value="1"/>
</dbReference>
<comment type="caution">
    <text evidence="16">The sequence shown here is derived from an EMBL/GenBank/DDBJ whole genome shotgun (WGS) entry which is preliminary data.</text>
</comment>
<evidence type="ECO:0000256" key="2">
    <source>
        <dbReference type="ARBA" id="ARBA00004141"/>
    </source>
</evidence>
<keyword evidence="8" id="KW-0863">Zinc-finger</keyword>
<feature type="domain" description="RING-CH-type" evidence="15">
    <location>
        <begin position="19"/>
        <end position="71"/>
    </location>
</feature>
<dbReference type="GO" id="GO:0061630">
    <property type="term" value="F:ubiquitin protein ligase activity"/>
    <property type="evidence" value="ECO:0007669"/>
    <property type="project" value="UniProtKB-EC"/>
</dbReference>
<dbReference type="InterPro" id="IPR013083">
    <property type="entry name" value="Znf_RING/FYVE/PHD"/>
</dbReference>
<dbReference type="PROSITE" id="PS51292">
    <property type="entry name" value="ZF_RING_CH"/>
    <property type="match status" value="1"/>
</dbReference>
<evidence type="ECO:0000256" key="9">
    <source>
        <dbReference type="ARBA" id="ARBA00022786"/>
    </source>
</evidence>
<keyword evidence="11 14" id="KW-1133">Transmembrane helix</keyword>
<evidence type="ECO:0000256" key="6">
    <source>
        <dbReference type="ARBA" id="ARBA00022692"/>
    </source>
</evidence>
<gene>
    <name evidence="16" type="ORF">HPP92_000230</name>
</gene>
<keyword evidence="9" id="KW-0833">Ubl conjugation pathway</keyword>
<keyword evidence="5" id="KW-0808">Transferase</keyword>
<proteinExistence type="predicted"/>
<feature type="transmembrane region" description="Helical" evidence="14">
    <location>
        <begin position="221"/>
        <end position="246"/>
    </location>
</feature>
<evidence type="ECO:0000256" key="4">
    <source>
        <dbReference type="ARBA" id="ARBA00012483"/>
    </source>
</evidence>
<dbReference type="AlphaFoldDB" id="A0A835RU26"/>
<dbReference type="InterPro" id="IPR011016">
    <property type="entry name" value="Znf_RING-CH"/>
</dbReference>
<sequence length="558" mass="62238">MEEISDLPGPSQAAPRFEEEDDEGDVCRICRNPGDADNPLRYPCACSGSIKYVHQDCLLQWLNHSNARQCEFFLRLAFALLSVWLYYTFHHLDMALSICQELWLSSEAFLESHFCPFDTTDCPHLRELGDTMLMMMAKKGKVLVLQEELSLQIGPKQLMEMPRSHGEQMFDGLDDGDGAEDVPFDELVGMQGPVFHLVENAITAMFVASIHQYPWYWQANAIFLGVVIFVPFSLGRIVLYYLSWFFSSPSSSMLSTVMPLTESGLSLANNITLKNALNCSEKLSSEGSSDGVLQQVIESVVGSSNVNGTSEAQAALAYQFPKDMLNGAIGGSSRLQMLPPLQLGICSSSLFGHLLCCIFDPFTEIPAGVLLFQICIPFAVEHFRPARHQKPYYADPADNGRLENHDNEVLRRDRLLMHTKIWLCTRTVFAGFCMDDPSVFNAAVAIVPISIGRTMFNAIPRLPFMASNVTVMLDQMAPLVDETWRVKFEKSGIFPIFESSLIELGCGIGLPDPFGTVSRSWIEVKAWQIKPSCEVGCVAQWFEKLSETNDCFIGCISD</sequence>
<dbReference type="EC" id="2.3.2.27" evidence="4"/>
<evidence type="ECO:0000256" key="14">
    <source>
        <dbReference type="SAM" id="Phobius"/>
    </source>
</evidence>